<dbReference type="Gene3D" id="3.40.50.300">
    <property type="entry name" value="P-loop containing nucleotide triphosphate hydrolases"/>
    <property type="match status" value="1"/>
</dbReference>
<dbReference type="InterPro" id="IPR017871">
    <property type="entry name" value="ABC_transporter-like_CS"/>
</dbReference>
<proteinExistence type="predicted"/>
<dbReference type="AlphaFoldDB" id="A0A4P6K6T2"/>
<protein>
    <submittedName>
        <fullName evidence="5">ABC transporter ATP-binding protein</fullName>
    </submittedName>
</protein>
<accession>A0A4P6K6T2</accession>
<gene>
    <name evidence="5" type="ORF">EPA93_42370</name>
</gene>
<dbReference type="InterPro" id="IPR003439">
    <property type="entry name" value="ABC_transporter-like_ATP-bd"/>
</dbReference>
<dbReference type="KEGG" id="kbs:EPA93_42370"/>
<evidence type="ECO:0000256" key="1">
    <source>
        <dbReference type="ARBA" id="ARBA00022448"/>
    </source>
</evidence>
<evidence type="ECO:0000313" key="6">
    <source>
        <dbReference type="Proteomes" id="UP000290365"/>
    </source>
</evidence>
<dbReference type="SUPFAM" id="SSF52540">
    <property type="entry name" value="P-loop containing nucleoside triphosphate hydrolases"/>
    <property type="match status" value="1"/>
</dbReference>
<sequence>MHLEARNVSAELAGRRIVKAVNMHVKPGELVGLIGPNGSGKSTLLRTVYRILRPRAGQILLNTDDVWKLSARESARRTGVVVQESPHDFEFTVREIVKMGRIPHKGMLARDNQDDEEIVTQALERVQMLSFSARSYATLSGGEKQRVLVARALAQQPQLFILDEPTNHLDIQHQLELLELVHTIGITTLLTLHDLNLAAAYCQRLYVLAQGEIIAEGTPEQALTPEIIKQVFHVHAVTGRHPLTGCLQLSFVPLHATEGVC</sequence>
<dbReference type="Pfam" id="PF00005">
    <property type="entry name" value="ABC_tran"/>
    <property type="match status" value="1"/>
</dbReference>
<name>A0A4P6K6T2_KTERU</name>
<dbReference type="InterPro" id="IPR027417">
    <property type="entry name" value="P-loop_NTPase"/>
</dbReference>
<dbReference type="InterPro" id="IPR003593">
    <property type="entry name" value="AAA+_ATPase"/>
</dbReference>
<dbReference type="EMBL" id="CP035758">
    <property type="protein sequence ID" value="QBD83752.1"/>
    <property type="molecule type" value="Genomic_DNA"/>
</dbReference>
<dbReference type="PROSITE" id="PS50893">
    <property type="entry name" value="ABC_TRANSPORTER_2"/>
    <property type="match status" value="1"/>
</dbReference>
<dbReference type="PANTHER" id="PTHR42794">
    <property type="entry name" value="HEMIN IMPORT ATP-BINDING PROTEIN HMUV"/>
    <property type="match status" value="1"/>
</dbReference>
<organism evidence="5 6">
    <name type="scientific">Ktedonosporobacter rubrisoli</name>
    <dbReference type="NCBI Taxonomy" id="2509675"/>
    <lineage>
        <taxon>Bacteria</taxon>
        <taxon>Bacillati</taxon>
        <taxon>Chloroflexota</taxon>
        <taxon>Ktedonobacteria</taxon>
        <taxon>Ktedonobacterales</taxon>
        <taxon>Ktedonosporobacteraceae</taxon>
        <taxon>Ktedonosporobacter</taxon>
    </lineage>
</organism>
<dbReference type="SMART" id="SM00382">
    <property type="entry name" value="AAA"/>
    <property type="match status" value="1"/>
</dbReference>
<keyword evidence="6" id="KW-1185">Reference proteome</keyword>
<dbReference type="GO" id="GO:0005524">
    <property type="term" value="F:ATP binding"/>
    <property type="evidence" value="ECO:0007669"/>
    <property type="project" value="UniProtKB-KW"/>
</dbReference>
<keyword evidence="1" id="KW-0813">Transport</keyword>
<evidence type="ECO:0000259" key="4">
    <source>
        <dbReference type="PROSITE" id="PS50893"/>
    </source>
</evidence>
<evidence type="ECO:0000256" key="2">
    <source>
        <dbReference type="ARBA" id="ARBA00022741"/>
    </source>
</evidence>
<feature type="domain" description="ABC transporter" evidence="4">
    <location>
        <begin position="3"/>
        <end position="235"/>
    </location>
</feature>
<evidence type="ECO:0000256" key="3">
    <source>
        <dbReference type="ARBA" id="ARBA00022840"/>
    </source>
</evidence>
<dbReference type="FunFam" id="3.40.50.300:FF:000134">
    <property type="entry name" value="Iron-enterobactin ABC transporter ATP-binding protein"/>
    <property type="match status" value="1"/>
</dbReference>
<evidence type="ECO:0000313" key="5">
    <source>
        <dbReference type="EMBL" id="QBD83752.1"/>
    </source>
</evidence>
<keyword evidence="3 5" id="KW-0067">ATP-binding</keyword>
<keyword evidence="2" id="KW-0547">Nucleotide-binding</keyword>
<dbReference type="OrthoDB" id="9787851at2"/>
<reference evidence="5 6" key="1">
    <citation type="submission" date="2019-01" db="EMBL/GenBank/DDBJ databases">
        <title>Ktedonosporobacter rubrisoli SCAWS-G2.</title>
        <authorList>
            <person name="Huang Y."/>
            <person name="Yan B."/>
        </authorList>
    </citation>
    <scope>NUCLEOTIDE SEQUENCE [LARGE SCALE GENOMIC DNA]</scope>
    <source>
        <strain evidence="5 6">SCAWS-G2</strain>
    </source>
</reference>
<dbReference type="GO" id="GO:0016887">
    <property type="term" value="F:ATP hydrolysis activity"/>
    <property type="evidence" value="ECO:0007669"/>
    <property type="project" value="InterPro"/>
</dbReference>
<dbReference type="PANTHER" id="PTHR42794:SF2">
    <property type="entry name" value="ABC TRANSPORTER ATP-BINDING PROTEIN"/>
    <property type="match status" value="1"/>
</dbReference>
<dbReference type="CDD" id="cd03214">
    <property type="entry name" value="ABC_Iron-Siderophores_B12_Hemin"/>
    <property type="match status" value="1"/>
</dbReference>
<dbReference type="Proteomes" id="UP000290365">
    <property type="component" value="Chromosome"/>
</dbReference>
<dbReference type="PROSITE" id="PS00211">
    <property type="entry name" value="ABC_TRANSPORTER_1"/>
    <property type="match status" value="1"/>
</dbReference>